<dbReference type="EMBL" id="BDIP01002926">
    <property type="protein sequence ID" value="GCA63278.1"/>
    <property type="molecule type" value="Genomic_DNA"/>
</dbReference>
<dbReference type="Proteomes" id="UP000265618">
    <property type="component" value="Unassembled WGS sequence"/>
</dbReference>
<evidence type="ECO:0000313" key="1">
    <source>
        <dbReference type="EMBL" id="GCA63278.1"/>
    </source>
</evidence>
<evidence type="ECO:0000313" key="2">
    <source>
        <dbReference type="Proteomes" id="UP000265618"/>
    </source>
</evidence>
<reference evidence="1 2" key="1">
    <citation type="journal article" date="2018" name="PLoS ONE">
        <title>The draft genome of Kipferlia bialata reveals reductive genome evolution in fornicate parasites.</title>
        <authorList>
            <person name="Tanifuji G."/>
            <person name="Takabayashi S."/>
            <person name="Kume K."/>
            <person name="Takagi M."/>
            <person name="Nakayama T."/>
            <person name="Kamikawa R."/>
            <person name="Inagaki Y."/>
            <person name="Hashimoto T."/>
        </authorList>
    </citation>
    <scope>NUCLEOTIDE SEQUENCE [LARGE SCALE GENOMIC DNA]</scope>
    <source>
        <strain evidence="1">NY0173</strain>
    </source>
</reference>
<comment type="caution">
    <text evidence="1">The sequence shown here is derived from an EMBL/GenBank/DDBJ whole genome shotgun (WGS) entry which is preliminary data.</text>
</comment>
<name>A0A391NVQ7_9EUKA</name>
<organism evidence="1 2">
    <name type="scientific">Kipferlia bialata</name>
    <dbReference type="NCBI Taxonomy" id="797122"/>
    <lineage>
        <taxon>Eukaryota</taxon>
        <taxon>Metamonada</taxon>
        <taxon>Carpediemonas-like organisms</taxon>
        <taxon>Kipferlia</taxon>
    </lineage>
</organism>
<accession>A0A391NVQ7</accession>
<sequence>MGWKNDEIWYMRGFLTGQHKRISLRTPVPVSTRVQPKSLSRIVELPYLTLDTPRWCGVDAVSGWSMTRNDEIRLTTGFSYWTTYEDSYLYPRACQD</sequence>
<gene>
    <name evidence="1" type="ORF">KIPB_008986</name>
</gene>
<protein>
    <submittedName>
        <fullName evidence="1">Uncharacterized protein</fullName>
    </submittedName>
</protein>
<dbReference type="AlphaFoldDB" id="A0A391NVQ7"/>
<proteinExistence type="predicted"/>
<keyword evidence="2" id="KW-1185">Reference proteome</keyword>